<evidence type="ECO:0000313" key="3">
    <source>
        <dbReference type="Proteomes" id="UP000216361"/>
    </source>
</evidence>
<name>A0A255XKL9_9PROT</name>
<keyword evidence="1" id="KW-0732">Signal</keyword>
<proteinExistence type="predicted"/>
<protein>
    <submittedName>
        <fullName evidence="2">Uncharacterized protein</fullName>
    </submittedName>
</protein>
<feature type="signal peptide" evidence="1">
    <location>
        <begin position="1"/>
        <end position="20"/>
    </location>
</feature>
<evidence type="ECO:0000313" key="2">
    <source>
        <dbReference type="EMBL" id="OYQ17529.1"/>
    </source>
</evidence>
<dbReference type="Proteomes" id="UP000216361">
    <property type="component" value="Unassembled WGS sequence"/>
</dbReference>
<dbReference type="EMBL" id="NOXS01000034">
    <property type="protein sequence ID" value="OYQ17529.1"/>
    <property type="molecule type" value="Genomic_DNA"/>
</dbReference>
<keyword evidence="3" id="KW-1185">Reference proteome</keyword>
<sequence>MRVSAALALTIALFAPPTFAQQWGSAREIPAEQSMIDIKLTGWGKSSIRRASTNAGGDNNIHMEVINSSITASAQGYYAVVVVHEAPNQTTWNRDTIQNIANRFFSENQPVLGEYFDVDHGPADFRAIPVAVTGKDGKKNNCAAYRAYWRSYSALGFICAANGAALAPETVKTFITHIAYRGELTPKDEGTLPTP</sequence>
<dbReference type="OrthoDB" id="7369544at2"/>
<dbReference type="AlphaFoldDB" id="A0A255XKL9"/>
<reference evidence="2 3" key="1">
    <citation type="submission" date="2017-07" db="EMBL/GenBank/DDBJ databases">
        <title>Elstera cyanobacteriorum sp. nov., a novel bacterium isolated from cyanobacterial aggregates in a eutrophic lake.</title>
        <authorList>
            <person name="Cai H."/>
        </authorList>
    </citation>
    <scope>NUCLEOTIDE SEQUENCE [LARGE SCALE GENOMIC DNA]</scope>
    <source>
        <strain evidence="2 3">TH019</strain>
    </source>
</reference>
<feature type="chain" id="PRO_5012581167" evidence="1">
    <location>
        <begin position="21"/>
        <end position="195"/>
    </location>
</feature>
<dbReference type="RefSeq" id="WP_094410186.1">
    <property type="nucleotide sequence ID" value="NZ_BMJZ01000005.1"/>
</dbReference>
<comment type="caution">
    <text evidence="2">The sequence shown here is derived from an EMBL/GenBank/DDBJ whole genome shotgun (WGS) entry which is preliminary data.</text>
</comment>
<accession>A0A255XKL9</accession>
<organism evidence="2 3">
    <name type="scientific">Elstera cyanobacteriorum</name>
    <dbReference type="NCBI Taxonomy" id="2022747"/>
    <lineage>
        <taxon>Bacteria</taxon>
        <taxon>Pseudomonadati</taxon>
        <taxon>Pseudomonadota</taxon>
        <taxon>Alphaproteobacteria</taxon>
        <taxon>Rhodospirillales</taxon>
        <taxon>Rhodospirillaceae</taxon>
        <taxon>Elstera</taxon>
    </lineage>
</organism>
<gene>
    <name evidence="2" type="ORF">CHR90_16435</name>
</gene>
<evidence type="ECO:0000256" key="1">
    <source>
        <dbReference type="SAM" id="SignalP"/>
    </source>
</evidence>